<comment type="similarity">
    <text evidence="7">Belongs to the binding-protein-dependent transport system permease family.</text>
</comment>
<evidence type="ECO:0000256" key="5">
    <source>
        <dbReference type="ARBA" id="ARBA00022989"/>
    </source>
</evidence>
<evidence type="ECO:0000313" key="10">
    <source>
        <dbReference type="Proteomes" id="UP000190460"/>
    </source>
</evidence>
<dbReference type="Proteomes" id="UP000190460">
    <property type="component" value="Unassembled WGS sequence"/>
</dbReference>
<evidence type="ECO:0000256" key="4">
    <source>
        <dbReference type="ARBA" id="ARBA00022692"/>
    </source>
</evidence>
<evidence type="ECO:0000256" key="1">
    <source>
        <dbReference type="ARBA" id="ARBA00004651"/>
    </source>
</evidence>
<evidence type="ECO:0000256" key="2">
    <source>
        <dbReference type="ARBA" id="ARBA00022448"/>
    </source>
</evidence>
<keyword evidence="5 7" id="KW-1133">Transmembrane helix</keyword>
<feature type="transmembrane region" description="Helical" evidence="7">
    <location>
        <begin position="73"/>
        <end position="90"/>
    </location>
</feature>
<name>A0A1T4XTQ8_9GAMM</name>
<dbReference type="PANTHER" id="PTHR47737">
    <property type="entry name" value="GLYCINE BETAINE/PROLINE BETAINE TRANSPORT SYSTEM PERMEASE PROTEIN PROW"/>
    <property type="match status" value="1"/>
</dbReference>
<keyword evidence="3" id="KW-1003">Cell membrane</keyword>
<feature type="domain" description="ABC transmembrane type-1" evidence="8">
    <location>
        <begin position="93"/>
        <end position="272"/>
    </location>
</feature>
<dbReference type="GO" id="GO:0015871">
    <property type="term" value="P:choline transport"/>
    <property type="evidence" value="ECO:0007669"/>
    <property type="project" value="TreeGrafter"/>
</dbReference>
<reference evidence="9 10" key="1">
    <citation type="submission" date="2017-02" db="EMBL/GenBank/DDBJ databases">
        <authorList>
            <person name="Peterson S.W."/>
        </authorList>
    </citation>
    <scope>NUCLEOTIDE SEQUENCE [LARGE SCALE GENOMIC DNA]</scope>
    <source>
        <strain evidence="9 10">ATCC 49788</strain>
    </source>
</reference>
<dbReference type="AlphaFoldDB" id="A0A1T4XTQ8"/>
<dbReference type="GO" id="GO:0031460">
    <property type="term" value="P:glycine betaine transport"/>
    <property type="evidence" value="ECO:0007669"/>
    <property type="project" value="TreeGrafter"/>
</dbReference>
<accession>A0A1T4XTQ8</accession>
<feature type="transmembrane region" description="Helical" evidence="7">
    <location>
        <begin position="212"/>
        <end position="235"/>
    </location>
</feature>
<evidence type="ECO:0000256" key="3">
    <source>
        <dbReference type="ARBA" id="ARBA00022475"/>
    </source>
</evidence>
<dbReference type="Gene3D" id="1.10.3720.10">
    <property type="entry name" value="MetI-like"/>
    <property type="match status" value="1"/>
</dbReference>
<evidence type="ECO:0000256" key="7">
    <source>
        <dbReference type="RuleBase" id="RU363032"/>
    </source>
</evidence>
<evidence type="ECO:0000256" key="6">
    <source>
        <dbReference type="ARBA" id="ARBA00023136"/>
    </source>
</evidence>
<feature type="transmembrane region" description="Helical" evidence="7">
    <location>
        <begin position="255"/>
        <end position="272"/>
    </location>
</feature>
<dbReference type="FunFam" id="1.10.3720.10:FF:000001">
    <property type="entry name" value="Glycine betaine ABC transporter, permease"/>
    <property type="match status" value="1"/>
</dbReference>
<feature type="transmembrane region" description="Helical" evidence="7">
    <location>
        <begin position="47"/>
        <end position="67"/>
    </location>
</feature>
<dbReference type="InterPro" id="IPR035906">
    <property type="entry name" value="MetI-like_sf"/>
</dbReference>
<proteinExistence type="inferred from homology"/>
<protein>
    <submittedName>
        <fullName evidence="9">Glycine betaine/proline transport system permease protein</fullName>
    </submittedName>
</protein>
<dbReference type="InterPro" id="IPR000515">
    <property type="entry name" value="MetI-like"/>
</dbReference>
<dbReference type="RefSeq" id="WP_078923886.1">
    <property type="nucleotide sequence ID" value="NZ_FUYB01000023.1"/>
</dbReference>
<keyword evidence="10" id="KW-1185">Reference proteome</keyword>
<dbReference type="PROSITE" id="PS50928">
    <property type="entry name" value="ABC_TM1"/>
    <property type="match status" value="1"/>
</dbReference>
<dbReference type="SUPFAM" id="SSF161098">
    <property type="entry name" value="MetI-like"/>
    <property type="match status" value="1"/>
</dbReference>
<dbReference type="OrthoDB" id="9815258at2"/>
<dbReference type="InterPro" id="IPR017784">
    <property type="entry name" value="ABC_transptr_choline_permease"/>
</dbReference>
<dbReference type="NCBIfam" id="TIGR03416">
    <property type="entry name" value="ABC_choXWV_perm"/>
    <property type="match status" value="1"/>
</dbReference>
<dbReference type="GO" id="GO:0015226">
    <property type="term" value="F:carnitine transmembrane transporter activity"/>
    <property type="evidence" value="ECO:0007669"/>
    <property type="project" value="TreeGrafter"/>
</dbReference>
<sequence length="283" mass="30617">MDWLTEHKLPIGKWLGQGVDLLNQQAAGFFDSLSMVLETILNGTTAALVWLPAWLLIAGIAGLAWWLHRSWGLVAFAVLSLLLIINLGYWQETLETLVLVLYATLFCMLIGVPLGIAAAHHPLLYTILRPILDLMQTIPTFVYLIPTLILFGLGVVPGLISTIIFALAAPVRLTWLGISSVPNTLIEAGKSFGCSKHQLLWRIELPYAMPTIMAGLTQCIMLSLSMVVIAALVGADGLGKPVVRALNTVNIEKGFEAGLAIVILAILLDRLFKQPAKQPAGAP</sequence>
<keyword evidence="6 7" id="KW-0472">Membrane</keyword>
<organism evidence="9 10">
    <name type="scientific">Thiothrix eikelboomii</name>
    <dbReference type="NCBI Taxonomy" id="92487"/>
    <lineage>
        <taxon>Bacteria</taxon>
        <taxon>Pseudomonadati</taxon>
        <taxon>Pseudomonadota</taxon>
        <taxon>Gammaproteobacteria</taxon>
        <taxon>Thiotrichales</taxon>
        <taxon>Thiotrichaceae</taxon>
        <taxon>Thiothrix</taxon>
    </lineage>
</organism>
<dbReference type="GO" id="GO:0043190">
    <property type="term" value="C:ATP-binding cassette (ABC) transporter complex"/>
    <property type="evidence" value="ECO:0007669"/>
    <property type="project" value="TreeGrafter"/>
</dbReference>
<keyword evidence="4 7" id="KW-0812">Transmembrane</keyword>
<dbReference type="Pfam" id="PF00528">
    <property type="entry name" value="BPD_transp_1"/>
    <property type="match status" value="1"/>
</dbReference>
<keyword evidence="2 7" id="KW-0813">Transport</keyword>
<dbReference type="PANTHER" id="PTHR47737:SF1">
    <property type="entry name" value="GLYCINE BETAINE_PROLINE BETAINE TRANSPORT SYSTEM PERMEASE PROTEIN PROW"/>
    <property type="match status" value="1"/>
</dbReference>
<dbReference type="STRING" id="92487.SAMN02745130_03447"/>
<evidence type="ECO:0000313" key="9">
    <source>
        <dbReference type="EMBL" id="SKA92946.1"/>
    </source>
</evidence>
<dbReference type="GO" id="GO:0005275">
    <property type="term" value="F:amine transmembrane transporter activity"/>
    <property type="evidence" value="ECO:0007669"/>
    <property type="project" value="TreeGrafter"/>
</dbReference>
<comment type="subcellular location">
    <subcellularLocation>
        <location evidence="1 7">Cell membrane</location>
        <topology evidence="1 7">Multi-pass membrane protein</topology>
    </subcellularLocation>
</comment>
<evidence type="ECO:0000259" key="8">
    <source>
        <dbReference type="PROSITE" id="PS50928"/>
    </source>
</evidence>
<feature type="transmembrane region" description="Helical" evidence="7">
    <location>
        <begin position="97"/>
        <end position="121"/>
    </location>
</feature>
<gene>
    <name evidence="9" type="ORF">SAMN02745130_03447</name>
</gene>
<dbReference type="EMBL" id="FUYB01000023">
    <property type="protein sequence ID" value="SKA92946.1"/>
    <property type="molecule type" value="Genomic_DNA"/>
</dbReference>
<feature type="transmembrane region" description="Helical" evidence="7">
    <location>
        <begin position="141"/>
        <end position="169"/>
    </location>
</feature>
<dbReference type="CDD" id="cd06261">
    <property type="entry name" value="TM_PBP2"/>
    <property type="match status" value="1"/>
</dbReference>